<dbReference type="OrthoDB" id="6424625at2759"/>
<dbReference type="GO" id="GO:0061630">
    <property type="term" value="F:ubiquitin protein ligase activity"/>
    <property type="evidence" value="ECO:0007669"/>
    <property type="project" value="TreeGrafter"/>
</dbReference>
<dbReference type="InterPro" id="IPR013083">
    <property type="entry name" value="Znf_RING/FYVE/PHD"/>
</dbReference>
<dbReference type="PROSITE" id="PS50089">
    <property type="entry name" value="ZF_RING_2"/>
    <property type="match status" value="1"/>
</dbReference>
<comment type="caution">
    <text evidence="6">The sequence shown here is derived from an EMBL/GenBank/DDBJ whole genome shotgun (WGS) entry which is preliminary data.</text>
</comment>
<keyword evidence="2 4" id="KW-0863">Zinc-finger</keyword>
<keyword evidence="3" id="KW-0862">Zinc</keyword>
<dbReference type="InterPro" id="IPR001841">
    <property type="entry name" value="Znf_RING"/>
</dbReference>
<evidence type="ECO:0000256" key="3">
    <source>
        <dbReference type="ARBA" id="ARBA00022833"/>
    </source>
</evidence>
<organism evidence="6 7">
    <name type="scientific">Araneus ventricosus</name>
    <name type="common">Orbweaver spider</name>
    <name type="synonym">Epeira ventricosa</name>
    <dbReference type="NCBI Taxonomy" id="182803"/>
    <lineage>
        <taxon>Eukaryota</taxon>
        <taxon>Metazoa</taxon>
        <taxon>Ecdysozoa</taxon>
        <taxon>Arthropoda</taxon>
        <taxon>Chelicerata</taxon>
        <taxon>Arachnida</taxon>
        <taxon>Araneae</taxon>
        <taxon>Araneomorphae</taxon>
        <taxon>Entelegynae</taxon>
        <taxon>Araneoidea</taxon>
        <taxon>Araneidae</taxon>
        <taxon>Araneus</taxon>
    </lineage>
</organism>
<evidence type="ECO:0000256" key="2">
    <source>
        <dbReference type="ARBA" id="ARBA00022771"/>
    </source>
</evidence>
<dbReference type="AlphaFoldDB" id="A0A4Y2JXA4"/>
<accession>A0A4Y2JXA4</accession>
<dbReference type="GO" id="GO:0008270">
    <property type="term" value="F:zinc ion binding"/>
    <property type="evidence" value="ECO:0007669"/>
    <property type="project" value="UniProtKB-KW"/>
</dbReference>
<proteinExistence type="predicted"/>
<protein>
    <recommendedName>
        <fullName evidence="5">RING-type domain-containing protein</fullName>
    </recommendedName>
</protein>
<gene>
    <name evidence="6" type="ORF">AVEN_213442_1</name>
</gene>
<dbReference type="GO" id="GO:0005737">
    <property type="term" value="C:cytoplasm"/>
    <property type="evidence" value="ECO:0007669"/>
    <property type="project" value="TreeGrafter"/>
</dbReference>
<evidence type="ECO:0000313" key="6">
    <source>
        <dbReference type="EMBL" id="GBM93876.1"/>
    </source>
</evidence>
<keyword evidence="1" id="KW-0479">Metal-binding</keyword>
<evidence type="ECO:0000259" key="5">
    <source>
        <dbReference type="PROSITE" id="PS50089"/>
    </source>
</evidence>
<evidence type="ECO:0000256" key="1">
    <source>
        <dbReference type="ARBA" id="ARBA00022723"/>
    </source>
</evidence>
<dbReference type="EMBL" id="BGPR01003913">
    <property type="protein sequence ID" value="GBM93876.1"/>
    <property type="molecule type" value="Genomic_DNA"/>
</dbReference>
<dbReference type="SUPFAM" id="SSF57850">
    <property type="entry name" value="RING/U-box"/>
    <property type="match status" value="1"/>
</dbReference>
<dbReference type="PANTHER" id="PTHR15710:SF217">
    <property type="entry name" value="E3 UBIQUITIN-PROTEIN LIGASE RDUF2"/>
    <property type="match status" value="1"/>
</dbReference>
<reference evidence="6 7" key="1">
    <citation type="journal article" date="2019" name="Sci. Rep.">
        <title>Orb-weaving spider Araneus ventricosus genome elucidates the spidroin gene catalogue.</title>
        <authorList>
            <person name="Kono N."/>
            <person name="Nakamura H."/>
            <person name="Ohtoshi R."/>
            <person name="Moran D.A.P."/>
            <person name="Shinohara A."/>
            <person name="Yoshida Y."/>
            <person name="Fujiwara M."/>
            <person name="Mori M."/>
            <person name="Tomita M."/>
            <person name="Arakawa K."/>
        </authorList>
    </citation>
    <scope>NUCLEOTIDE SEQUENCE [LARGE SCALE GENOMIC DNA]</scope>
</reference>
<evidence type="ECO:0000256" key="4">
    <source>
        <dbReference type="PROSITE-ProRule" id="PRU00175"/>
    </source>
</evidence>
<dbReference type="Gene3D" id="3.30.40.10">
    <property type="entry name" value="Zinc/RING finger domain, C3HC4 (zinc finger)"/>
    <property type="match status" value="1"/>
</dbReference>
<sequence length="157" mass="18508">MDREYNYRMSNEEAEGTSDDTIQCVICWETVSGLNKKSLPCSHLFHEKCINEWLERSRSCPVCRSSIHGMNNFLCMVTTWIRAATWLTETLSLYIYRIFLYFLNFFFMFNQTHAEVEISGVDGQRRSVLYITHTHTTLDGSGFIRYRRTTVTRCKVE</sequence>
<keyword evidence="7" id="KW-1185">Reference proteome</keyword>
<name>A0A4Y2JXA4_ARAVE</name>
<dbReference type="GO" id="GO:0016567">
    <property type="term" value="P:protein ubiquitination"/>
    <property type="evidence" value="ECO:0007669"/>
    <property type="project" value="TreeGrafter"/>
</dbReference>
<dbReference type="Pfam" id="PF13639">
    <property type="entry name" value="zf-RING_2"/>
    <property type="match status" value="1"/>
</dbReference>
<dbReference type="SMART" id="SM00184">
    <property type="entry name" value="RING"/>
    <property type="match status" value="1"/>
</dbReference>
<feature type="domain" description="RING-type" evidence="5">
    <location>
        <begin position="24"/>
        <end position="64"/>
    </location>
</feature>
<dbReference type="Proteomes" id="UP000499080">
    <property type="component" value="Unassembled WGS sequence"/>
</dbReference>
<evidence type="ECO:0000313" key="7">
    <source>
        <dbReference type="Proteomes" id="UP000499080"/>
    </source>
</evidence>
<dbReference type="PANTHER" id="PTHR15710">
    <property type="entry name" value="E3 UBIQUITIN-PROTEIN LIGASE PRAJA"/>
    <property type="match status" value="1"/>
</dbReference>